<accession>A0ACC0RC11</accession>
<protein>
    <submittedName>
        <fullName evidence="1">DAO domain-containing protein</fullName>
    </submittedName>
</protein>
<comment type="caution">
    <text evidence="1">The sequence shown here is derived from an EMBL/GenBank/DDBJ whole genome shotgun (WGS) entry which is preliminary data.</text>
</comment>
<keyword evidence="2" id="KW-1185">Reference proteome</keyword>
<proteinExistence type="predicted"/>
<dbReference type="Proteomes" id="UP001065298">
    <property type="component" value="Chromosome 2"/>
</dbReference>
<sequence>MKAPGTGPIPDYLDDSYETLADKAQDILRNDPAIAPHYFEQGFTFISNGQAGDFDKLTTDMLNNIKSKHSEDKYIELNNPEEVFQSLHGKGAKLVPESMLGHERQWVQGYISRRCATVNAEAIIKIYYDRCRARQNIEFILGTPVDVLIYGKHQDEVLGVTLEDGREIFAEKTIICTGAWSKDEKYRHVSCHTNLVTGLKIFQPLNGWLKILRRGAGLQNTTALKDPEDPKKTYKASYPHTVVDDPDPWIPLTFEASLREELREIFPAMANRRFDMARFCWLEQTTTGDFLISPHPKFKNLQMAIGGSFHGWKFLPLLVEFVIDSINMDLAP</sequence>
<evidence type="ECO:0000313" key="1">
    <source>
        <dbReference type="EMBL" id="KAI8680510.1"/>
    </source>
</evidence>
<dbReference type="EMBL" id="CM046504">
    <property type="protein sequence ID" value="KAI8680510.1"/>
    <property type="molecule type" value="Genomic_DNA"/>
</dbReference>
<evidence type="ECO:0000313" key="2">
    <source>
        <dbReference type="Proteomes" id="UP001065298"/>
    </source>
</evidence>
<gene>
    <name evidence="1" type="ORF">NCS57_00332200</name>
</gene>
<name>A0ACC0RC11_9HYPO</name>
<organism evidence="1 2">
    <name type="scientific">Fusarium keratoplasticum</name>
    <dbReference type="NCBI Taxonomy" id="1328300"/>
    <lineage>
        <taxon>Eukaryota</taxon>
        <taxon>Fungi</taxon>
        <taxon>Dikarya</taxon>
        <taxon>Ascomycota</taxon>
        <taxon>Pezizomycotina</taxon>
        <taxon>Sordariomycetes</taxon>
        <taxon>Hypocreomycetidae</taxon>
        <taxon>Hypocreales</taxon>
        <taxon>Nectriaceae</taxon>
        <taxon>Fusarium</taxon>
        <taxon>Fusarium solani species complex</taxon>
    </lineage>
</organism>
<reference evidence="1" key="1">
    <citation type="submission" date="2022-06" db="EMBL/GenBank/DDBJ databases">
        <title>Fusarium solani species complex genomes reveal bases of compartmentalisation and animal pathogenesis.</title>
        <authorList>
            <person name="Tsai I.J."/>
        </authorList>
    </citation>
    <scope>NUCLEOTIDE SEQUENCE</scope>
    <source>
        <strain evidence="1">Fu6.1</strain>
    </source>
</reference>